<proteinExistence type="inferred from homology"/>
<dbReference type="KEGG" id="bcel:BcellWH2_04966"/>
<dbReference type="PANTHER" id="PTHR22604:SF105">
    <property type="entry name" value="TRANS-1,2-DIHYDROBENZENE-1,2-DIOL DEHYDROGENASE"/>
    <property type="match status" value="1"/>
</dbReference>
<dbReference type="GO" id="GO:0047061">
    <property type="term" value="F:glucose-fructose oxidoreductase activity"/>
    <property type="evidence" value="ECO:0007669"/>
    <property type="project" value="UniProtKB-EC"/>
</dbReference>
<reference evidence="6 7" key="1">
    <citation type="journal article" date="2015" name="Science">
        <title>Genetic determinants of in vivo fitness and diet responsiveness in multiple human gut Bacteroides.</title>
        <authorList>
            <person name="Wu M."/>
            <person name="McNulty N.P."/>
            <person name="Rodionov D.A."/>
            <person name="Khoroshkin M.S."/>
            <person name="Griffin N.W."/>
            <person name="Cheng J."/>
            <person name="Latreille P."/>
            <person name="Kerstetter R.A."/>
            <person name="Terrapon N."/>
            <person name="Henrissat B."/>
            <person name="Osterman A.L."/>
            <person name="Gordon J.I."/>
        </authorList>
    </citation>
    <scope>NUCLEOTIDE SEQUENCE [LARGE SCALE GENOMIC DNA]</scope>
    <source>
        <strain evidence="6 7">WH2</strain>
    </source>
</reference>
<protein>
    <submittedName>
        <fullName evidence="6">Glucose--fructose oxidoreductase</fullName>
        <ecNumber evidence="6">1.1.99.28</ecNumber>
    </submittedName>
</protein>
<dbReference type="InterPro" id="IPR055170">
    <property type="entry name" value="GFO_IDH_MocA-like_dom"/>
</dbReference>
<dbReference type="Pfam" id="PF01408">
    <property type="entry name" value="GFO_IDH_MocA"/>
    <property type="match status" value="1"/>
</dbReference>
<dbReference type="SUPFAM" id="SSF55347">
    <property type="entry name" value="Glyceraldehyde-3-phosphate dehydrogenase-like, C-terminal domain"/>
    <property type="match status" value="1"/>
</dbReference>
<dbReference type="EMBL" id="CP012801">
    <property type="protein sequence ID" value="ALJ62175.1"/>
    <property type="molecule type" value="Genomic_DNA"/>
</dbReference>
<evidence type="ECO:0000259" key="4">
    <source>
        <dbReference type="Pfam" id="PF01408"/>
    </source>
</evidence>
<keyword evidence="3" id="KW-1133">Transmembrane helix</keyword>
<keyword evidence="2 6" id="KW-0560">Oxidoreductase</keyword>
<keyword evidence="3" id="KW-0812">Transmembrane</keyword>
<dbReference type="SUPFAM" id="SSF51735">
    <property type="entry name" value="NAD(P)-binding Rossmann-fold domains"/>
    <property type="match status" value="1"/>
</dbReference>
<dbReference type="EC" id="1.1.99.28" evidence="6"/>
<dbReference type="Gene3D" id="3.40.50.720">
    <property type="entry name" value="NAD(P)-binding Rossmann-like Domain"/>
    <property type="match status" value="1"/>
</dbReference>
<sequence length="249" mass="28143">MIKKYKVGVLGCAHIAIRSLLPAFSSSERFELAGIASRDFHKAQLAAAPYHCVAYGSYEELLDNEDIELVYIPLPTGLHYEWIHKALEKGKHVMSEKSLSCTYDEVRELVELACDKHLLLIENFQFRFHSQHVWVKELLERHELGDLRCFRCSFGFPPFEDRNNIRYSKSLGGGSLLDAGAYTLKAMQFILPDYSFSLRSASLYQPSDMEVDLYGGRTLTVLKVSLQSLLSVLIIIISAAMKFGAVLVN</sequence>
<name>A0A0P0GXD1_9BACE</name>
<organism evidence="6 7">
    <name type="scientific">Bacteroides cellulosilyticus</name>
    <dbReference type="NCBI Taxonomy" id="246787"/>
    <lineage>
        <taxon>Bacteria</taxon>
        <taxon>Pseudomonadati</taxon>
        <taxon>Bacteroidota</taxon>
        <taxon>Bacteroidia</taxon>
        <taxon>Bacteroidales</taxon>
        <taxon>Bacteroidaceae</taxon>
        <taxon>Bacteroides</taxon>
    </lineage>
</organism>
<dbReference type="InterPro" id="IPR000683">
    <property type="entry name" value="Gfo/Idh/MocA-like_OxRdtase_N"/>
</dbReference>
<dbReference type="GO" id="GO:0000166">
    <property type="term" value="F:nucleotide binding"/>
    <property type="evidence" value="ECO:0007669"/>
    <property type="project" value="InterPro"/>
</dbReference>
<comment type="similarity">
    <text evidence="1">Belongs to the Gfo/Idh/MocA family.</text>
</comment>
<gene>
    <name evidence="6" type="primary">gfo_2</name>
    <name evidence="6" type="ORF">BcellWH2_04966</name>
</gene>
<dbReference type="InterPro" id="IPR050984">
    <property type="entry name" value="Gfo/Idh/MocA_domain"/>
</dbReference>
<evidence type="ECO:0000256" key="1">
    <source>
        <dbReference type="ARBA" id="ARBA00010928"/>
    </source>
</evidence>
<dbReference type="Proteomes" id="UP000061809">
    <property type="component" value="Chromosome"/>
</dbReference>
<evidence type="ECO:0000256" key="3">
    <source>
        <dbReference type="SAM" id="Phobius"/>
    </source>
</evidence>
<dbReference type="Pfam" id="PF22725">
    <property type="entry name" value="GFO_IDH_MocA_C3"/>
    <property type="match status" value="1"/>
</dbReference>
<feature type="transmembrane region" description="Helical" evidence="3">
    <location>
        <begin position="229"/>
        <end position="248"/>
    </location>
</feature>
<keyword evidence="3" id="KW-0472">Membrane</keyword>
<feature type="domain" description="GFO/IDH/MocA-like oxidoreductase" evidence="5">
    <location>
        <begin position="135"/>
        <end position="191"/>
    </location>
</feature>
<evidence type="ECO:0000256" key="2">
    <source>
        <dbReference type="ARBA" id="ARBA00023002"/>
    </source>
</evidence>
<evidence type="ECO:0000259" key="5">
    <source>
        <dbReference type="Pfam" id="PF22725"/>
    </source>
</evidence>
<dbReference type="PANTHER" id="PTHR22604">
    <property type="entry name" value="OXIDOREDUCTASES"/>
    <property type="match status" value="1"/>
</dbReference>
<dbReference type="InterPro" id="IPR036291">
    <property type="entry name" value="NAD(P)-bd_dom_sf"/>
</dbReference>
<accession>A0A0P0GXD1</accession>
<evidence type="ECO:0000313" key="7">
    <source>
        <dbReference type="Proteomes" id="UP000061809"/>
    </source>
</evidence>
<dbReference type="Gene3D" id="3.30.360.10">
    <property type="entry name" value="Dihydrodipicolinate Reductase, domain 2"/>
    <property type="match status" value="1"/>
</dbReference>
<evidence type="ECO:0000313" key="6">
    <source>
        <dbReference type="EMBL" id="ALJ62175.1"/>
    </source>
</evidence>
<dbReference type="AlphaFoldDB" id="A0A0P0GXD1"/>
<dbReference type="PATRIC" id="fig|246787.4.peg.5127"/>
<feature type="domain" description="Gfo/Idh/MocA-like oxidoreductase N-terminal" evidence="4">
    <location>
        <begin position="6"/>
        <end position="123"/>
    </location>
</feature>
<dbReference type="RefSeq" id="WP_236707605.1">
    <property type="nucleotide sequence ID" value="NZ_CP012801.1"/>
</dbReference>